<proteinExistence type="predicted"/>
<dbReference type="GO" id="GO:0050650">
    <property type="term" value="P:chondroitin sulfate proteoglycan biosynthetic process"/>
    <property type="evidence" value="ECO:0007669"/>
    <property type="project" value="InterPro"/>
</dbReference>
<dbReference type="AlphaFoldDB" id="A0AA36FZE1"/>
<dbReference type="GO" id="GO:0047756">
    <property type="term" value="F:chondroitin 4-sulfotransferase activity"/>
    <property type="evidence" value="ECO:0007669"/>
    <property type="project" value="InterPro"/>
</dbReference>
<organism evidence="2 3">
    <name type="scientific">Mesorhabditis spiculigera</name>
    <dbReference type="NCBI Taxonomy" id="96644"/>
    <lineage>
        <taxon>Eukaryota</taxon>
        <taxon>Metazoa</taxon>
        <taxon>Ecdysozoa</taxon>
        <taxon>Nematoda</taxon>
        <taxon>Chromadorea</taxon>
        <taxon>Rhabditida</taxon>
        <taxon>Rhabditina</taxon>
        <taxon>Rhabditomorpha</taxon>
        <taxon>Rhabditoidea</taxon>
        <taxon>Rhabditidae</taxon>
        <taxon>Mesorhabditinae</taxon>
        <taxon>Mesorhabditis</taxon>
    </lineage>
</organism>
<dbReference type="Pfam" id="PF03567">
    <property type="entry name" value="Sulfotransfer_2"/>
    <property type="match status" value="1"/>
</dbReference>
<dbReference type="GO" id="GO:0016020">
    <property type="term" value="C:membrane"/>
    <property type="evidence" value="ECO:0007669"/>
    <property type="project" value="InterPro"/>
</dbReference>
<dbReference type="GO" id="GO:1902884">
    <property type="term" value="P:positive regulation of response to oxidative stress"/>
    <property type="evidence" value="ECO:0007669"/>
    <property type="project" value="InterPro"/>
</dbReference>
<feature type="non-terminal residue" evidence="2">
    <location>
        <position position="1"/>
    </location>
</feature>
<gene>
    <name evidence="2" type="ORF">MSPICULIGERA_LOCUS12260</name>
</gene>
<dbReference type="EMBL" id="CATQJA010002625">
    <property type="protein sequence ID" value="CAJ0573916.1"/>
    <property type="molecule type" value="Genomic_DNA"/>
</dbReference>
<feature type="transmembrane region" description="Helical" evidence="1">
    <location>
        <begin position="9"/>
        <end position="27"/>
    </location>
</feature>
<dbReference type="InterPro" id="IPR007669">
    <property type="entry name" value="Chst-1-like"/>
</dbReference>
<evidence type="ECO:0000313" key="3">
    <source>
        <dbReference type="Proteomes" id="UP001177023"/>
    </source>
</evidence>
<name>A0AA36FZE1_9BILA</name>
<evidence type="ECO:0008006" key="4">
    <source>
        <dbReference type="Google" id="ProtNLM"/>
    </source>
</evidence>
<accession>A0AA36FZE1</accession>
<comment type="caution">
    <text evidence="2">The sequence shown here is derived from an EMBL/GenBank/DDBJ whole genome shotgun (WGS) entry which is preliminary data.</text>
</comment>
<keyword evidence="1" id="KW-0812">Transmembrane</keyword>
<dbReference type="PANTHER" id="PTHR22900">
    <property type="entry name" value="PROTEIN CBG14245-RELATED"/>
    <property type="match status" value="1"/>
</dbReference>
<reference evidence="2" key="1">
    <citation type="submission" date="2023-06" db="EMBL/GenBank/DDBJ databases">
        <authorList>
            <person name="Delattre M."/>
        </authorList>
    </citation>
    <scope>NUCLEOTIDE SEQUENCE</scope>
    <source>
        <strain evidence="2">AF72</strain>
    </source>
</reference>
<dbReference type="Proteomes" id="UP001177023">
    <property type="component" value="Unassembled WGS sequence"/>
</dbReference>
<sequence length="319" mass="36978">MLASPVFKWRWLLIACIFILIVCITFYEPASEILCKAERSEGAGGLSQLLLNASEKCRISRDNPCLRPFVPMGANFLSTDDKKIAICKIAKTMSTTLTATVCYLDREQEFLAQNRSIHTEIYDTRFCGKRIEKIGTPISGNDTIDDWNMLAIIRHPLERFMSGFIDKCIWMAMIPKYAHFCYGCKGNLPCFLDRLYKHALRFSGTENWRHIGFVGLHFYPQNWYCNFLEFPQMKVIRFTNGPEGLSRMRNEFLGFLKEAKVADTQLKYIESELSLKSPHQMTDSTLMDKYLAELFSSQALLDKFMQIFYYDFLLFGFTV</sequence>
<protein>
    <recommendedName>
        <fullName evidence="4">Carbohydrate sulfotransferase</fullName>
    </recommendedName>
</protein>
<keyword evidence="1" id="KW-1133">Transmembrane helix</keyword>
<dbReference type="InterPro" id="IPR005331">
    <property type="entry name" value="Sulfotransferase"/>
</dbReference>
<evidence type="ECO:0000256" key="1">
    <source>
        <dbReference type="SAM" id="Phobius"/>
    </source>
</evidence>
<keyword evidence="3" id="KW-1185">Reference proteome</keyword>
<dbReference type="PANTHER" id="PTHR22900:SF13">
    <property type="entry name" value="CARBOHYDRATE SULFOTRANSFERASE-RELATED"/>
    <property type="match status" value="1"/>
</dbReference>
<keyword evidence="1" id="KW-0472">Membrane</keyword>
<evidence type="ECO:0000313" key="2">
    <source>
        <dbReference type="EMBL" id="CAJ0573916.1"/>
    </source>
</evidence>